<dbReference type="InterPro" id="IPR006110">
    <property type="entry name" value="Pol_omega/Rpo6/RPB6"/>
</dbReference>
<dbReference type="InterPro" id="IPR036161">
    <property type="entry name" value="RPB6/omega-like_sf"/>
</dbReference>
<evidence type="ECO:0000256" key="7">
    <source>
        <dbReference type="ARBA" id="ARBA00030998"/>
    </source>
</evidence>
<keyword evidence="4" id="KW-0240">DNA-directed RNA polymerase</keyword>
<dbReference type="GO" id="GO:0006351">
    <property type="term" value="P:DNA-templated transcription"/>
    <property type="evidence" value="ECO:0007669"/>
    <property type="project" value="InterPro"/>
</dbReference>
<dbReference type="Gene3D" id="3.90.940.10">
    <property type="match status" value="1"/>
</dbReference>
<dbReference type="HOGENOM" id="CLU_140821_0_0_10"/>
<dbReference type="RefSeq" id="WP_014200990.1">
    <property type="nucleotide sequence ID" value="NC_016599.1"/>
</dbReference>
<gene>
    <name evidence="9" type="ordered locus">Oweho_0614</name>
</gene>
<dbReference type="STRING" id="926562.Oweho_0614"/>
<dbReference type="SMART" id="SM01409">
    <property type="entry name" value="RNA_pol_Rpb6"/>
    <property type="match status" value="1"/>
</dbReference>
<dbReference type="EC" id="2.7.7.6" evidence="2"/>
<evidence type="ECO:0000256" key="1">
    <source>
        <dbReference type="ARBA" id="ARBA00006711"/>
    </source>
</evidence>
<sequence>MDYKKVDAPRTTVTQNHNEIDAQTENIYEALAIVSKRADQIGEEIKVELHDKLDEFATNTESLEEIFENKEQIEVSRFYESLAKPTSIAMEEWKAGKVYFRRPEVKQEGE</sequence>
<evidence type="ECO:0000256" key="2">
    <source>
        <dbReference type="ARBA" id="ARBA00012418"/>
    </source>
</evidence>
<dbReference type="GO" id="GO:0003899">
    <property type="term" value="F:DNA-directed RNA polymerase activity"/>
    <property type="evidence" value="ECO:0007669"/>
    <property type="project" value="UniProtKB-EC"/>
</dbReference>
<name>G8R0G9_OWEHD</name>
<evidence type="ECO:0000256" key="6">
    <source>
        <dbReference type="ARBA" id="ARBA00029924"/>
    </source>
</evidence>
<comment type="similarity">
    <text evidence="1">Belongs to the RNA polymerase subunit omega family.</text>
</comment>
<keyword evidence="5" id="KW-0804">Transcription</keyword>
<dbReference type="Proteomes" id="UP000005631">
    <property type="component" value="Chromosome"/>
</dbReference>
<dbReference type="PATRIC" id="fig|926562.3.peg.627"/>
<dbReference type="AlphaFoldDB" id="G8R0G9"/>
<evidence type="ECO:0000313" key="9">
    <source>
        <dbReference type="EMBL" id="AEV31629.1"/>
    </source>
</evidence>
<proteinExistence type="inferred from homology"/>
<dbReference type="OrthoDB" id="9429628at2"/>
<evidence type="ECO:0000256" key="8">
    <source>
        <dbReference type="ARBA" id="ARBA00048552"/>
    </source>
</evidence>
<dbReference type="GO" id="GO:0000428">
    <property type="term" value="C:DNA-directed RNA polymerase complex"/>
    <property type="evidence" value="ECO:0007669"/>
    <property type="project" value="UniProtKB-KW"/>
</dbReference>
<evidence type="ECO:0000256" key="3">
    <source>
        <dbReference type="ARBA" id="ARBA00013725"/>
    </source>
</evidence>
<accession>G8R0G9</accession>
<protein>
    <recommendedName>
        <fullName evidence="3">DNA-directed RNA polymerase subunit omega</fullName>
        <ecNumber evidence="2">2.7.7.6</ecNumber>
    </recommendedName>
    <alternativeName>
        <fullName evidence="7">RNA polymerase omega subunit</fullName>
    </alternativeName>
    <alternativeName>
        <fullName evidence="6">Transcriptase subunit omega</fullName>
    </alternativeName>
</protein>
<dbReference type="KEGG" id="oho:Oweho_0614"/>
<dbReference type="eggNOG" id="ENOG5032SSJ">
    <property type="taxonomic scope" value="Bacteria"/>
</dbReference>
<dbReference type="EMBL" id="CP003156">
    <property type="protein sequence ID" value="AEV31629.1"/>
    <property type="molecule type" value="Genomic_DNA"/>
</dbReference>
<dbReference type="Pfam" id="PF01192">
    <property type="entry name" value="RNA_pol_Rpb6"/>
    <property type="match status" value="1"/>
</dbReference>
<organism evidence="9 10">
    <name type="scientific">Owenweeksia hongkongensis (strain DSM 17368 / CIP 108786 / JCM 12287 / NRRL B-23963 / UST20020801)</name>
    <dbReference type="NCBI Taxonomy" id="926562"/>
    <lineage>
        <taxon>Bacteria</taxon>
        <taxon>Pseudomonadati</taxon>
        <taxon>Bacteroidota</taxon>
        <taxon>Flavobacteriia</taxon>
        <taxon>Flavobacteriales</taxon>
        <taxon>Owenweeksiaceae</taxon>
        <taxon>Owenweeksia</taxon>
    </lineage>
</organism>
<reference evidence="9 10" key="1">
    <citation type="journal article" date="2012" name="Stand. Genomic Sci.">
        <title>Genome sequence of the orange-pigmented seawater bacterium Owenweeksia hongkongensis type strain (UST20020801(T)).</title>
        <authorList>
            <person name="Riedel T."/>
            <person name="Held B."/>
            <person name="Nolan M."/>
            <person name="Lucas S."/>
            <person name="Lapidus A."/>
            <person name="Tice H."/>
            <person name="Del Rio T.G."/>
            <person name="Cheng J.F."/>
            <person name="Han C."/>
            <person name="Tapia R."/>
            <person name="Goodwin L.A."/>
            <person name="Pitluck S."/>
            <person name="Liolios K."/>
            <person name="Mavromatis K."/>
            <person name="Pagani I."/>
            <person name="Ivanova N."/>
            <person name="Mikhailova N."/>
            <person name="Pati A."/>
            <person name="Chen A."/>
            <person name="Palaniappan K."/>
            <person name="Rohde M."/>
            <person name="Tindall B.J."/>
            <person name="Detter J.C."/>
            <person name="Goker M."/>
            <person name="Woyke T."/>
            <person name="Bristow J."/>
            <person name="Eisen J.A."/>
            <person name="Markowitz V."/>
            <person name="Hugenholtz P."/>
            <person name="Klenk H.P."/>
            <person name="Kyrpides N.C."/>
        </authorList>
    </citation>
    <scope>NUCLEOTIDE SEQUENCE</scope>
    <source>
        <strain evidence="10">DSM 17368 / JCM 12287 / NRRL B-23963</strain>
    </source>
</reference>
<keyword evidence="10" id="KW-1185">Reference proteome</keyword>
<comment type="catalytic activity">
    <reaction evidence="8">
        <text>RNA(n) + a ribonucleoside 5'-triphosphate = RNA(n+1) + diphosphate</text>
        <dbReference type="Rhea" id="RHEA:21248"/>
        <dbReference type="Rhea" id="RHEA-COMP:14527"/>
        <dbReference type="Rhea" id="RHEA-COMP:17342"/>
        <dbReference type="ChEBI" id="CHEBI:33019"/>
        <dbReference type="ChEBI" id="CHEBI:61557"/>
        <dbReference type="ChEBI" id="CHEBI:140395"/>
        <dbReference type="EC" id="2.7.7.6"/>
    </reaction>
</comment>
<evidence type="ECO:0000313" key="10">
    <source>
        <dbReference type="Proteomes" id="UP000005631"/>
    </source>
</evidence>
<evidence type="ECO:0000256" key="5">
    <source>
        <dbReference type="ARBA" id="ARBA00023163"/>
    </source>
</evidence>
<dbReference type="GO" id="GO:0003677">
    <property type="term" value="F:DNA binding"/>
    <property type="evidence" value="ECO:0007669"/>
    <property type="project" value="InterPro"/>
</dbReference>
<evidence type="ECO:0000256" key="4">
    <source>
        <dbReference type="ARBA" id="ARBA00022478"/>
    </source>
</evidence>